<organism evidence="11 12">
    <name type="scientific">Mesorhabditis spiculigera</name>
    <dbReference type="NCBI Taxonomy" id="96644"/>
    <lineage>
        <taxon>Eukaryota</taxon>
        <taxon>Metazoa</taxon>
        <taxon>Ecdysozoa</taxon>
        <taxon>Nematoda</taxon>
        <taxon>Chromadorea</taxon>
        <taxon>Rhabditida</taxon>
        <taxon>Rhabditina</taxon>
        <taxon>Rhabditomorpha</taxon>
        <taxon>Rhabditoidea</taxon>
        <taxon>Rhabditidae</taxon>
        <taxon>Mesorhabditinae</taxon>
        <taxon>Mesorhabditis</taxon>
    </lineage>
</organism>
<comment type="subcellular location">
    <subcellularLocation>
        <location evidence="8">Endomembrane system</location>
        <topology evidence="8">Single-pass type IV membrane protein</topology>
    </subcellularLocation>
    <subcellularLocation>
        <location evidence="1">Golgi apparatus membrane</location>
    </subcellularLocation>
</comment>
<dbReference type="AlphaFoldDB" id="A0AA36D9V8"/>
<dbReference type="PANTHER" id="PTHR12791">
    <property type="entry name" value="GOLGI SNARE BET1-RELATED"/>
    <property type="match status" value="1"/>
</dbReference>
<feature type="non-terminal residue" evidence="11">
    <location>
        <position position="1"/>
    </location>
</feature>
<reference evidence="11" key="1">
    <citation type="submission" date="2023-06" db="EMBL/GenBank/DDBJ databases">
        <authorList>
            <person name="Delattre M."/>
        </authorList>
    </citation>
    <scope>NUCLEOTIDE SEQUENCE</scope>
    <source>
        <strain evidence="11">AF72</strain>
    </source>
</reference>
<dbReference type="PROSITE" id="PS50192">
    <property type="entry name" value="T_SNARE"/>
    <property type="match status" value="1"/>
</dbReference>
<feature type="domain" description="T-SNARE coiled-coil homology" evidence="10">
    <location>
        <begin position="15"/>
        <end position="77"/>
    </location>
</feature>
<keyword evidence="2" id="KW-0813">Transport</keyword>
<keyword evidence="3 9" id="KW-0812">Transmembrane</keyword>
<evidence type="ECO:0000256" key="7">
    <source>
        <dbReference type="ARBA" id="ARBA00023136"/>
    </source>
</evidence>
<evidence type="ECO:0000256" key="4">
    <source>
        <dbReference type="ARBA" id="ARBA00022927"/>
    </source>
</evidence>
<keyword evidence="5 9" id="KW-1133">Transmembrane helix</keyword>
<dbReference type="SMART" id="SM00397">
    <property type="entry name" value="t_SNARE"/>
    <property type="match status" value="1"/>
</dbReference>
<keyword evidence="6" id="KW-0333">Golgi apparatus</keyword>
<dbReference type="Gene3D" id="1.20.5.110">
    <property type="match status" value="1"/>
</dbReference>
<dbReference type="EMBL" id="CATQJA010002665">
    <property type="protein sequence ID" value="CAJ0583823.1"/>
    <property type="molecule type" value="Genomic_DNA"/>
</dbReference>
<evidence type="ECO:0000256" key="2">
    <source>
        <dbReference type="ARBA" id="ARBA00022448"/>
    </source>
</evidence>
<dbReference type="SUPFAM" id="SSF58038">
    <property type="entry name" value="SNARE fusion complex"/>
    <property type="match status" value="1"/>
</dbReference>
<evidence type="ECO:0000256" key="8">
    <source>
        <dbReference type="ARBA" id="ARBA00046280"/>
    </source>
</evidence>
<keyword evidence="12" id="KW-1185">Reference proteome</keyword>
<dbReference type="InterPro" id="IPR000727">
    <property type="entry name" value="T_SNARE_dom"/>
</dbReference>
<name>A0AA36D9V8_9BILA</name>
<feature type="transmembrane region" description="Helical" evidence="9">
    <location>
        <begin position="85"/>
        <end position="104"/>
    </location>
</feature>
<dbReference type="GO" id="GO:0015031">
    <property type="term" value="P:protein transport"/>
    <property type="evidence" value="ECO:0007669"/>
    <property type="project" value="UniProtKB-KW"/>
</dbReference>
<comment type="caution">
    <text evidence="11">The sequence shown here is derived from an EMBL/GenBank/DDBJ whole genome shotgun (WGS) entry which is preliminary data.</text>
</comment>
<evidence type="ECO:0000256" key="9">
    <source>
        <dbReference type="SAM" id="Phobius"/>
    </source>
</evidence>
<gene>
    <name evidence="11" type="ORF">MSPICULIGERA_LOCUS21892</name>
</gene>
<evidence type="ECO:0000259" key="10">
    <source>
        <dbReference type="PROSITE" id="PS50192"/>
    </source>
</evidence>
<sequence length="109" mass="12167">MAYRSPKPAGNYSYTPLENQNDQKIDGISQKLNALRNITVNIQDEVRQQNRLLNDMDTDFDSSQGLLGATMHRLGITTRSGGTKLICYLAGFSLFVLFTIYFLASRGGE</sequence>
<evidence type="ECO:0000313" key="11">
    <source>
        <dbReference type="EMBL" id="CAJ0583823.1"/>
    </source>
</evidence>
<evidence type="ECO:0000256" key="5">
    <source>
        <dbReference type="ARBA" id="ARBA00022989"/>
    </source>
</evidence>
<evidence type="ECO:0000256" key="6">
    <source>
        <dbReference type="ARBA" id="ARBA00023034"/>
    </source>
</evidence>
<keyword evidence="4" id="KW-0653">Protein transport</keyword>
<proteinExistence type="predicted"/>
<dbReference type="CDD" id="cd15853">
    <property type="entry name" value="SNARE_Bet1"/>
    <property type="match status" value="1"/>
</dbReference>
<keyword evidence="7 9" id="KW-0472">Membrane</keyword>
<accession>A0AA36D9V8</accession>
<evidence type="ECO:0000256" key="3">
    <source>
        <dbReference type="ARBA" id="ARBA00022692"/>
    </source>
</evidence>
<dbReference type="GO" id="GO:0000139">
    <property type="term" value="C:Golgi membrane"/>
    <property type="evidence" value="ECO:0007669"/>
    <property type="project" value="UniProtKB-SubCell"/>
</dbReference>
<evidence type="ECO:0000313" key="12">
    <source>
        <dbReference type="Proteomes" id="UP001177023"/>
    </source>
</evidence>
<dbReference type="Proteomes" id="UP001177023">
    <property type="component" value="Unassembled WGS sequence"/>
</dbReference>
<dbReference type="InterPro" id="IPR039899">
    <property type="entry name" value="BET1_SNARE"/>
</dbReference>
<evidence type="ECO:0000256" key="1">
    <source>
        <dbReference type="ARBA" id="ARBA00004394"/>
    </source>
</evidence>
<protein>
    <recommendedName>
        <fullName evidence="10">t-SNARE coiled-coil homology domain-containing protein</fullName>
    </recommendedName>
</protein>